<keyword evidence="1 4" id="KW-0597">Phosphoprotein</keyword>
<dbReference type="FunFam" id="1.10.10.10:FF:000018">
    <property type="entry name" value="DNA-binding response regulator ResD"/>
    <property type="match status" value="1"/>
</dbReference>
<evidence type="ECO:0000259" key="6">
    <source>
        <dbReference type="PROSITE" id="PS50110"/>
    </source>
</evidence>
<dbReference type="EMBL" id="DSKA01000205">
    <property type="protein sequence ID" value="HEE18466.1"/>
    <property type="molecule type" value="Genomic_DNA"/>
</dbReference>
<keyword evidence="3 5" id="KW-0238">DNA-binding</keyword>
<dbReference type="InterPro" id="IPR011006">
    <property type="entry name" value="CheY-like_superfamily"/>
</dbReference>
<sequence>MASASQPAEFRQRLIAVVDDEPDILELVSLHLNRTGFQTETFVTAASFYEFLKRRIPDLIILDLMLPDVDGVDVCRFLKSQPDYSRIPVIMLTARTDEADRVLGLELGADDYITKPFSPRELVARVRSVLRRGEISSDEEQITVGGILAIHPRRHEVVVDGRKVPLTGTEFRLLQALAKRPGWVFSRDQLLNEIWGEEKAVIDRTIDVHIRHLRVKLGQAGELIKNVRGVGYKIEA</sequence>
<dbReference type="InterPro" id="IPR039420">
    <property type="entry name" value="WalR-like"/>
</dbReference>
<evidence type="ECO:0000259" key="7">
    <source>
        <dbReference type="PROSITE" id="PS51755"/>
    </source>
</evidence>
<dbReference type="Gene3D" id="1.10.10.10">
    <property type="entry name" value="Winged helix-like DNA-binding domain superfamily/Winged helix DNA-binding domain"/>
    <property type="match status" value="1"/>
</dbReference>
<keyword evidence="2" id="KW-0902">Two-component regulatory system</keyword>
<evidence type="ECO:0000256" key="3">
    <source>
        <dbReference type="ARBA" id="ARBA00023125"/>
    </source>
</evidence>
<dbReference type="InterPro" id="IPR036388">
    <property type="entry name" value="WH-like_DNA-bd_sf"/>
</dbReference>
<evidence type="ECO:0000256" key="2">
    <source>
        <dbReference type="ARBA" id="ARBA00023012"/>
    </source>
</evidence>
<dbReference type="PANTHER" id="PTHR48111">
    <property type="entry name" value="REGULATOR OF RPOS"/>
    <property type="match status" value="1"/>
</dbReference>
<dbReference type="GO" id="GO:0005829">
    <property type="term" value="C:cytosol"/>
    <property type="evidence" value="ECO:0007669"/>
    <property type="project" value="TreeGrafter"/>
</dbReference>
<dbReference type="Pfam" id="PF00072">
    <property type="entry name" value="Response_reg"/>
    <property type="match status" value="1"/>
</dbReference>
<feature type="modified residue" description="4-aspartylphosphate" evidence="4">
    <location>
        <position position="63"/>
    </location>
</feature>
<dbReference type="PROSITE" id="PS51755">
    <property type="entry name" value="OMPR_PHOB"/>
    <property type="match status" value="1"/>
</dbReference>
<dbReference type="GO" id="GO:0032993">
    <property type="term" value="C:protein-DNA complex"/>
    <property type="evidence" value="ECO:0007669"/>
    <property type="project" value="TreeGrafter"/>
</dbReference>
<gene>
    <name evidence="9" type="ORF">ENP62_02810</name>
    <name evidence="8" type="ORF">ENP94_00870</name>
    <name evidence="10" type="ORF">ENS16_04525</name>
</gene>
<evidence type="ECO:0000256" key="5">
    <source>
        <dbReference type="PROSITE-ProRule" id="PRU01091"/>
    </source>
</evidence>
<dbReference type="AlphaFoldDB" id="A0A7C1WLJ8"/>
<dbReference type="CDD" id="cd00383">
    <property type="entry name" value="trans_reg_C"/>
    <property type="match status" value="1"/>
</dbReference>
<dbReference type="EMBL" id="DSTU01000006">
    <property type="protein sequence ID" value="HFJ53937.1"/>
    <property type="molecule type" value="Genomic_DNA"/>
</dbReference>
<dbReference type="Pfam" id="PF00486">
    <property type="entry name" value="Trans_reg_C"/>
    <property type="match status" value="1"/>
</dbReference>
<dbReference type="PROSITE" id="PS50110">
    <property type="entry name" value="RESPONSE_REGULATORY"/>
    <property type="match status" value="1"/>
</dbReference>
<dbReference type="Gene3D" id="6.10.250.690">
    <property type="match status" value="1"/>
</dbReference>
<feature type="DNA-binding region" description="OmpR/PhoB-type" evidence="5">
    <location>
        <begin position="139"/>
        <end position="236"/>
    </location>
</feature>
<organism evidence="9">
    <name type="scientific">candidate division WOR-3 bacterium</name>
    <dbReference type="NCBI Taxonomy" id="2052148"/>
    <lineage>
        <taxon>Bacteria</taxon>
        <taxon>Bacteria division WOR-3</taxon>
    </lineage>
</organism>
<dbReference type="InterPro" id="IPR001867">
    <property type="entry name" value="OmpR/PhoB-type_DNA-bd"/>
</dbReference>
<dbReference type="SUPFAM" id="SSF52172">
    <property type="entry name" value="CheY-like"/>
    <property type="match status" value="1"/>
</dbReference>
<dbReference type="EMBL" id="DSLG01000002">
    <property type="protein sequence ID" value="HEA86547.1"/>
    <property type="molecule type" value="Genomic_DNA"/>
</dbReference>
<dbReference type="SMART" id="SM00862">
    <property type="entry name" value="Trans_reg_C"/>
    <property type="match status" value="1"/>
</dbReference>
<dbReference type="SUPFAM" id="SSF46894">
    <property type="entry name" value="C-terminal effector domain of the bipartite response regulators"/>
    <property type="match status" value="1"/>
</dbReference>
<name>A0A7C1WLJ8_UNCW3</name>
<evidence type="ECO:0000313" key="8">
    <source>
        <dbReference type="EMBL" id="HEA86547.1"/>
    </source>
</evidence>
<dbReference type="GO" id="GO:0006355">
    <property type="term" value="P:regulation of DNA-templated transcription"/>
    <property type="evidence" value="ECO:0007669"/>
    <property type="project" value="InterPro"/>
</dbReference>
<dbReference type="Gene3D" id="3.40.50.2300">
    <property type="match status" value="1"/>
</dbReference>
<reference evidence="9" key="1">
    <citation type="journal article" date="2020" name="mSystems">
        <title>Genome- and Community-Level Interaction Insights into Carbon Utilization and Element Cycling Functions of Hydrothermarchaeota in Hydrothermal Sediment.</title>
        <authorList>
            <person name="Zhou Z."/>
            <person name="Liu Y."/>
            <person name="Xu W."/>
            <person name="Pan J."/>
            <person name="Luo Z.H."/>
            <person name="Li M."/>
        </authorList>
    </citation>
    <scope>NUCLEOTIDE SEQUENCE [LARGE SCALE GENOMIC DNA]</scope>
    <source>
        <strain evidence="9">SpSt-236</strain>
        <strain evidence="8">SpSt-265</strain>
        <strain evidence="10">SpSt-465</strain>
    </source>
</reference>
<evidence type="ECO:0000256" key="4">
    <source>
        <dbReference type="PROSITE-ProRule" id="PRU00169"/>
    </source>
</evidence>
<comment type="caution">
    <text evidence="9">The sequence shown here is derived from an EMBL/GenBank/DDBJ whole genome shotgun (WGS) entry which is preliminary data.</text>
</comment>
<feature type="domain" description="OmpR/PhoB-type" evidence="7">
    <location>
        <begin position="139"/>
        <end position="236"/>
    </location>
</feature>
<dbReference type="InterPro" id="IPR016032">
    <property type="entry name" value="Sig_transdc_resp-reg_C-effctor"/>
</dbReference>
<accession>A0A7C1WLJ8</accession>
<dbReference type="SMART" id="SM00448">
    <property type="entry name" value="REC"/>
    <property type="match status" value="1"/>
</dbReference>
<evidence type="ECO:0000313" key="10">
    <source>
        <dbReference type="EMBL" id="HFJ53937.1"/>
    </source>
</evidence>
<evidence type="ECO:0000256" key="1">
    <source>
        <dbReference type="ARBA" id="ARBA00022553"/>
    </source>
</evidence>
<feature type="domain" description="Response regulatory" evidence="6">
    <location>
        <begin position="14"/>
        <end position="130"/>
    </location>
</feature>
<evidence type="ECO:0000313" key="9">
    <source>
        <dbReference type="EMBL" id="HEE18466.1"/>
    </source>
</evidence>
<proteinExistence type="predicted"/>
<protein>
    <submittedName>
        <fullName evidence="9">Response regulator transcription factor</fullName>
    </submittedName>
</protein>
<dbReference type="GO" id="GO:0000976">
    <property type="term" value="F:transcription cis-regulatory region binding"/>
    <property type="evidence" value="ECO:0007669"/>
    <property type="project" value="TreeGrafter"/>
</dbReference>
<dbReference type="GO" id="GO:0000156">
    <property type="term" value="F:phosphorelay response regulator activity"/>
    <property type="evidence" value="ECO:0007669"/>
    <property type="project" value="TreeGrafter"/>
</dbReference>
<dbReference type="PANTHER" id="PTHR48111:SF40">
    <property type="entry name" value="PHOSPHATE REGULON TRANSCRIPTIONAL REGULATORY PROTEIN PHOB"/>
    <property type="match status" value="1"/>
</dbReference>
<dbReference type="InterPro" id="IPR001789">
    <property type="entry name" value="Sig_transdc_resp-reg_receiver"/>
</dbReference>